<evidence type="ECO:0000313" key="11">
    <source>
        <dbReference type="EMBL" id="KKM60971.1"/>
    </source>
</evidence>
<dbReference type="InterPro" id="IPR007634">
    <property type="entry name" value="RNA_pol_sigma_54_DNA-bd"/>
</dbReference>
<evidence type="ECO:0000256" key="4">
    <source>
        <dbReference type="ARBA" id="ARBA00022695"/>
    </source>
</evidence>
<dbReference type="InterPro" id="IPR000394">
    <property type="entry name" value="RNA_pol_sigma_54"/>
</dbReference>
<dbReference type="GO" id="GO:0001216">
    <property type="term" value="F:DNA-binding transcription activator activity"/>
    <property type="evidence" value="ECO:0007669"/>
    <property type="project" value="InterPro"/>
</dbReference>
<dbReference type="GO" id="GO:0016987">
    <property type="term" value="F:sigma factor activity"/>
    <property type="evidence" value="ECO:0007669"/>
    <property type="project" value="UniProtKB-KW"/>
</dbReference>
<proteinExistence type="inferred from homology"/>
<evidence type="ECO:0000256" key="3">
    <source>
        <dbReference type="ARBA" id="ARBA00022679"/>
    </source>
</evidence>
<evidence type="ECO:0000256" key="8">
    <source>
        <dbReference type="ARBA" id="ARBA00023163"/>
    </source>
</evidence>
<evidence type="ECO:0000256" key="5">
    <source>
        <dbReference type="ARBA" id="ARBA00023015"/>
    </source>
</evidence>
<evidence type="ECO:0008006" key="12">
    <source>
        <dbReference type="Google" id="ProtNLM"/>
    </source>
</evidence>
<evidence type="ECO:0000256" key="7">
    <source>
        <dbReference type="ARBA" id="ARBA00023125"/>
    </source>
</evidence>
<dbReference type="Pfam" id="PF00309">
    <property type="entry name" value="Sigma54_AID"/>
    <property type="match status" value="1"/>
</dbReference>
<dbReference type="PROSITE" id="PS00717">
    <property type="entry name" value="SIGMA54_1"/>
    <property type="match status" value="1"/>
</dbReference>
<dbReference type="GO" id="GO:0016779">
    <property type="term" value="F:nucleotidyltransferase activity"/>
    <property type="evidence" value="ECO:0007669"/>
    <property type="project" value="UniProtKB-KW"/>
</dbReference>
<keyword evidence="6" id="KW-0731">Sigma factor</keyword>
<evidence type="ECO:0000256" key="1">
    <source>
        <dbReference type="ARBA" id="ARBA00008798"/>
    </source>
</evidence>
<dbReference type="EMBL" id="LAZR01011576">
    <property type="protein sequence ID" value="KKM60971.1"/>
    <property type="molecule type" value="Genomic_DNA"/>
</dbReference>
<dbReference type="GO" id="GO:0003677">
    <property type="term" value="F:DNA binding"/>
    <property type="evidence" value="ECO:0007669"/>
    <property type="project" value="UniProtKB-KW"/>
</dbReference>
<reference evidence="11" key="1">
    <citation type="journal article" date="2015" name="Nature">
        <title>Complex archaea that bridge the gap between prokaryotes and eukaryotes.</title>
        <authorList>
            <person name="Spang A."/>
            <person name="Saw J.H."/>
            <person name="Jorgensen S.L."/>
            <person name="Zaremba-Niedzwiedzka K."/>
            <person name="Martijn J."/>
            <person name="Lind A.E."/>
            <person name="van Eijk R."/>
            <person name="Schleper C."/>
            <person name="Guy L."/>
            <person name="Ettema T.J."/>
        </authorList>
    </citation>
    <scope>NUCLEOTIDE SEQUENCE</scope>
</reference>
<dbReference type="PROSITE" id="PS00718">
    <property type="entry name" value="SIGMA54_2"/>
    <property type="match status" value="1"/>
</dbReference>
<feature type="domain" description="RNA polymerase sigma factor 54 core-binding" evidence="10">
    <location>
        <begin position="117"/>
        <end position="304"/>
    </location>
</feature>
<keyword evidence="2" id="KW-0240">DNA-directed RNA polymerase</keyword>
<accession>A0A0F9JF96</accession>
<keyword evidence="5" id="KW-0805">Transcription regulation</keyword>
<evidence type="ECO:0000256" key="2">
    <source>
        <dbReference type="ARBA" id="ARBA00022478"/>
    </source>
</evidence>
<dbReference type="GO" id="GO:0000428">
    <property type="term" value="C:DNA-directed RNA polymerase complex"/>
    <property type="evidence" value="ECO:0007669"/>
    <property type="project" value="UniProtKB-KW"/>
</dbReference>
<sequence>MKIEQRLEVKLLQKLILTPQLQQAIKLLQMPQLELQQTLNNELIQNPLLEEAGEEGEPASEDNVVSEDEPLDGGIDDAETPFDSLMNTGVDDYFDTRSYDGRDLGYFSPDNNPAQSFEQYTSKEGGLHDHLEWQLRFMYVSPPVKEAAEAVIGNIDDNGYLKASAEEIASYADVDIVDANEAIKVVQGFDPSGVGAMDLKECLVLQLGPIELQGSLVEKLILNNLKDIERRKYKVMATHYNVGVEDIKQAIKVIEGLEPKPGSAMSNAETIYIKPYVYVVREGEKFRILLNDDNIPSLRINGYYRKLLMQKASLLKEEKEYLRDSLRSAVWLLKSLDHRNKTLYRVTDSIIKFQREFFESGVPGLKPLNLKDVAQDLGMHESTISRATSNKYVSCQHGLFGFRFFFSSGLRTGNGTVSSTSVKEMIQKIVDEEDVVRPLSDQKISDILKASDIKVARRTVAKYREELRIQPQYLRKSTD</sequence>
<dbReference type="PIRSF" id="PIRSF000774">
    <property type="entry name" value="RpoN"/>
    <property type="match status" value="1"/>
</dbReference>
<dbReference type="AlphaFoldDB" id="A0A0F9JF96"/>
<dbReference type="PANTHER" id="PTHR32248">
    <property type="entry name" value="RNA POLYMERASE SIGMA-54 FACTOR"/>
    <property type="match status" value="1"/>
</dbReference>
<feature type="domain" description="RNA polymerase sigma factor 54 DNA-binding" evidence="9">
    <location>
        <begin position="320"/>
        <end position="476"/>
    </location>
</feature>
<dbReference type="InterPro" id="IPR007046">
    <property type="entry name" value="RNA_pol_sigma_54_core-bd"/>
</dbReference>
<keyword evidence="4" id="KW-0548">Nucleotidyltransferase</keyword>
<protein>
    <recommendedName>
        <fullName evidence="12">RNA polymerase sigma-54 factor</fullName>
    </recommendedName>
</protein>
<dbReference type="PRINTS" id="PR00045">
    <property type="entry name" value="SIGMA54FCT"/>
</dbReference>
<dbReference type="InterPro" id="IPR038709">
    <property type="entry name" value="RpoN_core-bd_sf"/>
</dbReference>
<comment type="caution">
    <text evidence="11">The sequence shown here is derived from an EMBL/GenBank/DDBJ whole genome shotgun (WGS) entry which is preliminary data.</text>
</comment>
<keyword evidence="3" id="KW-0808">Transferase</keyword>
<dbReference type="Pfam" id="PF04963">
    <property type="entry name" value="Sigma54_CBD"/>
    <property type="match status" value="1"/>
</dbReference>
<dbReference type="PANTHER" id="PTHR32248:SF4">
    <property type="entry name" value="RNA POLYMERASE SIGMA-54 FACTOR"/>
    <property type="match status" value="1"/>
</dbReference>
<organism evidence="11">
    <name type="scientific">marine sediment metagenome</name>
    <dbReference type="NCBI Taxonomy" id="412755"/>
    <lineage>
        <taxon>unclassified sequences</taxon>
        <taxon>metagenomes</taxon>
        <taxon>ecological metagenomes</taxon>
    </lineage>
</organism>
<gene>
    <name evidence="11" type="ORF">LCGC14_1536400</name>
</gene>
<evidence type="ECO:0000259" key="10">
    <source>
        <dbReference type="Pfam" id="PF04963"/>
    </source>
</evidence>
<comment type="similarity">
    <text evidence="1">Belongs to the sigma-54 factor family.</text>
</comment>
<keyword evidence="8" id="KW-0804">Transcription</keyword>
<dbReference type="Gene3D" id="1.10.10.1330">
    <property type="entry name" value="RNA polymerase sigma-54 factor, core-binding domain"/>
    <property type="match status" value="1"/>
</dbReference>
<dbReference type="NCBIfam" id="TIGR02395">
    <property type="entry name" value="rpoN_sigma"/>
    <property type="match status" value="1"/>
</dbReference>
<dbReference type="Gene3D" id="1.10.10.60">
    <property type="entry name" value="Homeodomain-like"/>
    <property type="match status" value="1"/>
</dbReference>
<evidence type="ECO:0000259" key="9">
    <source>
        <dbReference type="Pfam" id="PF04552"/>
    </source>
</evidence>
<dbReference type="GO" id="GO:0006352">
    <property type="term" value="P:DNA-templated transcription initiation"/>
    <property type="evidence" value="ECO:0007669"/>
    <property type="project" value="InterPro"/>
</dbReference>
<dbReference type="Pfam" id="PF04552">
    <property type="entry name" value="Sigma54_DBD"/>
    <property type="match status" value="1"/>
</dbReference>
<name>A0A0F9JF96_9ZZZZ</name>
<keyword evidence="7" id="KW-0238">DNA-binding</keyword>
<dbReference type="PROSITE" id="PS50044">
    <property type="entry name" value="SIGMA54_3"/>
    <property type="match status" value="1"/>
</dbReference>
<evidence type="ECO:0000256" key="6">
    <source>
        <dbReference type="ARBA" id="ARBA00023082"/>
    </source>
</evidence>